<accession>A0ABS8WRP0</accession>
<gene>
    <name evidence="1" type="ORF">HAX54_052920</name>
</gene>
<comment type="caution">
    <text evidence="1">The sequence shown here is derived from an EMBL/GenBank/DDBJ whole genome shotgun (WGS) entry which is preliminary data.</text>
</comment>
<feature type="non-terminal residue" evidence="1">
    <location>
        <position position="80"/>
    </location>
</feature>
<sequence>MARTPTPSSDDDSLGELTSRQCTNDSFSAAHDKSLSLITTSSSFHHNSQHLAHILGILTMVAHDESWSRTRLVAPLVLTL</sequence>
<dbReference type="Proteomes" id="UP000823775">
    <property type="component" value="Unassembled WGS sequence"/>
</dbReference>
<reference evidence="1 2" key="1">
    <citation type="journal article" date="2021" name="BMC Genomics">
        <title>Datura genome reveals duplications of psychoactive alkaloid biosynthetic genes and high mutation rate following tissue culture.</title>
        <authorList>
            <person name="Rajewski A."/>
            <person name="Carter-House D."/>
            <person name="Stajich J."/>
            <person name="Litt A."/>
        </authorList>
    </citation>
    <scope>NUCLEOTIDE SEQUENCE [LARGE SCALE GENOMIC DNA]</scope>
    <source>
        <strain evidence="1">AR-01</strain>
    </source>
</reference>
<keyword evidence="2" id="KW-1185">Reference proteome</keyword>
<dbReference type="EMBL" id="JACEIK010009726">
    <property type="protein sequence ID" value="MCE3214635.1"/>
    <property type="molecule type" value="Genomic_DNA"/>
</dbReference>
<proteinExistence type="predicted"/>
<protein>
    <submittedName>
        <fullName evidence="1">Uncharacterized protein</fullName>
    </submittedName>
</protein>
<evidence type="ECO:0000313" key="1">
    <source>
        <dbReference type="EMBL" id="MCE3214635.1"/>
    </source>
</evidence>
<evidence type="ECO:0000313" key="2">
    <source>
        <dbReference type="Proteomes" id="UP000823775"/>
    </source>
</evidence>
<name>A0ABS8WRP0_DATST</name>
<organism evidence="1 2">
    <name type="scientific">Datura stramonium</name>
    <name type="common">Jimsonweed</name>
    <name type="synonym">Common thornapple</name>
    <dbReference type="NCBI Taxonomy" id="4076"/>
    <lineage>
        <taxon>Eukaryota</taxon>
        <taxon>Viridiplantae</taxon>
        <taxon>Streptophyta</taxon>
        <taxon>Embryophyta</taxon>
        <taxon>Tracheophyta</taxon>
        <taxon>Spermatophyta</taxon>
        <taxon>Magnoliopsida</taxon>
        <taxon>eudicotyledons</taxon>
        <taxon>Gunneridae</taxon>
        <taxon>Pentapetalae</taxon>
        <taxon>asterids</taxon>
        <taxon>lamiids</taxon>
        <taxon>Solanales</taxon>
        <taxon>Solanaceae</taxon>
        <taxon>Solanoideae</taxon>
        <taxon>Datureae</taxon>
        <taxon>Datura</taxon>
    </lineage>
</organism>